<dbReference type="AlphaFoldDB" id="A0A7W7QPB6"/>
<name>A0A7W7QPB6_9ACTN</name>
<organism evidence="13 14">
    <name type="scientific">Streptosporangium saharense</name>
    <dbReference type="NCBI Taxonomy" id="1706840"/>
    <lineage>
        <taxon>Bacteria</taxon>
        <taxon>Bacillati</taxon>
        <taxon>Actinomycetota</taxon>
        <taxon>Actinomycetes</taxon>
        <taxon>Streptosporangiales</taxon>
        <taxon>Streptosporangiaceae</taxon>
        <taxon>Streptosporangium</taxon>
    </lineage>
</organism>
<comment type="caution">
    <text evidence="13">The sequence shown here is derived from an EMBL/GenBank/DDBJ whole genome shotgun (WGS) entry which is preliminary data.</text>
</comment>
<dbReference type="GO" id="GO:0005886">
    <property type="term" value="C:plasma membrane"/>
    <property type="evidence" value="ECO:0007669"/>
    <property type="project" value="UniProtKB-SubCell"/>
</dbReference>
<evidence type="ECO:0000256" key="7">
    <source>
        <dbReference type="ARBA" id="ARBA00023136"/>
    </source>
</evidence>
<dbReference type="Pfam" id="PF10099">
    <property type="entry name" value="RskA_C"/>
    <property type="match status" value="1"/>
</dbReference>
<gene>
    <name evidence="13" type="ORF">FHS44_004412</name>
</gene>
<evidence type="ECO:0000256" key="4">
    <source>
        <dbReference type="ARBA" id="ARBA00022692"/>
    </source>
</evidence>
<protein>
    <recommendedName>
        <fullName evidence="10">Regulator of SigK</fullName>
    </recommendedName>
    <alternativeName>
        <fullName evidence="9">Sigma-K anti-sigma factor RskA</fullName>
    </alternativeName>
</protein>
<feature type="domain" description="Anti-sigma K factor RskA C-terminal" evidence="12">
    <location>
        <begin position="104"/>
        <end position="242"/>
    </location>
</feature>
<evidence type="ECO:0000256" key="11">
    <source>
        <dbReference type="SAM" id="Phobius"/>
    </source>
</evidence>
<keyword evidence="14" id="KW-1185">Reference proteome</keyword>
<evidence type="ECO:0000256" key="3">
    <source>
        <dbReference type="ARBA" id="ARBA00022475"/>
    </source>
</evidence>
<evidence type="ECO:0000256" key="1">
    <source>
        <dbReference type="ARBA" id="ARBA00004167"/>
    </source>
</evidence>
<evidence type="ECO:0000256" key="5">
    <source>
        <dbReference type="ARBA" id="ARBA00022989"/>
    </source>
</evidence>
<keyword evidence="7 11" id="KW-0472">Membrane</keyword>
<dbReference type="GO" id="GO:0006417">
    <property type="term" value="P:regulation of translation"/>
    <property type="evidence" value="ECO:0007669"/>
    <property type="project" value="TreeGrafter"/>
</dbReference>
<feature type="transmembrane region" description="Helical" evidence="11">
    <location>
        <begin position="98"/>
        <end position="119"/>
    </location>
</feature>
<dbReference type="InterPro" id="IPR041916">
    <property type="entry name" value="Anti_sigma_zinc_sf"/>
</dbReference>
<keyword evidence="3" id="KW-1003">Cell membrane</keyword>
<evidence type="ECO:0000313" key="14">
    <source>
        <dbReference type="Proteomes" id="UP000552644"/>
    </source>
</evidence>
<evidence type="ECO:0000256" key="8">
    <source>
        <dbReference type="ARBA" id="ARBA00023163"/>
    </source>
</evidence>
<evidence type="ECO:0000256" key="10">
    <source>
        <dbReference type="ARBA" id="ARBA00030803"/>
    </source>
</evidence>
<evidence type="ECO:0000313" key="13">
    <source>
        <dbReference type="EMBL" id="MBB4917304.1"/>
    </source>
</evidence>
<evidence type="ECO:0000256" key="9">
    <source>
        <dbReference type="ARBA" id="ARBA00029829"/>
    </source>
</evidence>
<dbReference type="PANTHER" id="PTHR37461">
    <property type="entry name" value="ANTI-SIGMA-K FACTOR RSKA"/>
    <property type="match status" value="1"/>
</dbReference>
<keyword evidence="8" id="KW-0804">Transcription</keyword>
<dbReference type="PANTHER" id="PTHR37461:SF1">
    <property type="entry name" value="ANTI-SIGMA-K FACTOR RSKA"/>
    <property type="match status" value="1"/>
</dbReference>
<reference evidence="13 14" key="1">
    <citation type="submission" date="2020-08" db="EMBL/GenBank/DDBJ databases">
        <title>Genomic Encyclopedia of Type Strains, Phase III (KMG-III): the genomes of soil and plant-associated and newly described type strains.</title>
        <authorList>
            <person name="Whitman W."/>
        </authorList>
    </citation>
    <scope>NUCLEOTIDE SEQUENCE [LARGE SCALE GENOMIC DNA]</scope>
    <source>
        <strain evidence="13 14">CECT 8840</strain>
    </source>
</reference>
<dbReference type="GO" id="GO:0016989">
    <property type="term" value="F:sigma factor antagonist activity"/>
    <property type="evidence" value="ECO:0007669"/>
    <property type="project" value="TreeGrafter"/>
</dbReference>
<dbReference type="EMBL" id="JACHJP010000004">
    <property type="protein sequence ID" value="MBB4917304.1"/>
    <property type="molecule type" value="Genomic_DNA"/>
</dbReference>
<evidence type="ECO:0000256" key="2">
    <source>
        <dbReference type="ARBA" id="ARBA00004236"/>
    </source>
</evidence>
<dbReference type="Gene3D" id="1.10.10.1320">
    <property type="entry name" value="Anti-sigma factor, zinc-finger domain"/>
    <property type="match status" value="1"/>
</dbReference>
<keyword evidence="6" id="KW-0805">Transcription regulation</keyword>
<dbReference type="RefSeq" id="WP_184717434.1">
    <property type="nucleotide sequence ID" value="NZ_JACHJP010000004.1"/>
</dbReference>
<keyword evidence="4 11" id="KW-0812">Transmembrane</keyword>
<dbReference type="InterPro" id="IPR018764">
    <property type="entry name" value="RskA_C"/>
</dbReference>
<dbReference type="Proteomes" id="UP000552644">
    <property type="component" value="Unassembled WGS sequence"/>
</dbReference>
<sequence>MKARDPHTLAGAYALDAIDDEVELRRFERHLAACAECAQETATLAETAARLGAAVAAEPPPGLRARVLAEIEQVRQLPPEVASTPRVRRMGAVTWRPWLTALCVAAALAVVAGLGVTTLQARQELEQARRAEQRITAVLTADDARTVTAPATGVGRGGRGTVVVSRSRGAMVFWAAGLGDPPAGRVYQLWRLAPGRITSAGLLASSGSGGTVPVLSATDSDVDRVGVTVEPTGGSRQPTTTPLLLLNVPAA</sequence>
<keyword evidence="5 11" id="KW-1133">Transmembrane helix</keyword>
<evidence type="ECO:0000259" key="12">
    <source>
        <dbReference type="Pfam" id="PF10099"/>
    </source>
</evidence>
<comment type="subcellular location">
    <subcellularLocation>
        <location evidence="2">Cell membrane</location>
    </subcellularLocation>
    <subcellularLocation>
        <location evidence="1">Membrane</location>
        <topology evidence="1">Single-pass membrane protein</topology>
    </subcellularLocation>
</comment>
<dbReference type="InterPro" id="IPR051474">
    <property type="entry name" value="Anti-sigma-K/W_factor"/>
</dbReference>
<proteinExistence type="predicted"/>
<evidence type="ECO:0000256" key="6">
    <source>
        <dbReference type="ARBA" id="ARBA00023015"/>
    </source>
</evidence>
<accession>A0A7W7QPB6</accession>